<dbReference type="EMBL" id="GGFJ01012431">
    <property type="protein sequence ID" value="MBW61572.1"/>
    <property type="molecule type" value="Transcribed_RNA"/>
</dbReference>
<protein>
    <submittedName>
        <fullName evidence="1">Putative secreted protein</fullName>
    </submittedName>
</protein>
<name>A0A2M4C8A0_9DIPT</name>
<sequence length="104" mass="11871">MLQIVFLELNHISLAVLIVTQDFLYAAVLFLQHQILGLRLLQHVLVVVRLLLNVSQLTLRLLDALIQQLCLVTGLLVFNELLFQVQNVSFMQCNGFKILLQDTT</sequence>
<accession>A0A2M4C8A0</accession>
<proteinExistence type="predicted"/>
<reference evidence="1" key="1">
    <citation type="submission" date="2018-01" db="EMBL/GenBank/DDBJ databases">
        <title>An insight into the sialome of Amazonian anophelines.</title>
        <authorList>
            <person name="Ribeiro J.M."/>
            <person name="Scarpassa V."/>
            <person name="Calvo E."/>
        </authorList>
    </citation>
    <scope>NUCLEOTIDE SEQUENCE</scope>
    <source>
        <tissue evidence="1">Salivary glands</tissue>
    </source>
</reference>
<evidence type="ECO:0000313" key="1">
    <source>
        <dbReference type="EMBL" id="MBW61572.1"/>
    </source>
</evidence>
<organism evidence="1">
    <name type="scientific">Anopheles marajoara</name>
    <dbReference type="NCBI Taxonomy" id="58244"/>
    <lineage>
        <taxon>Eukaryota</taxon>
        <taxon>Metazoa</taxon>
        <taxon>Ecdysozoa</taxon>
        <taxon>Arthropoda</taxon>
        <taxon>Hexapoda</taxon>
        <taxon>Insecta</taxon>
        <taxon>Pterygota</taxon>
        <taxon>Neoptera</taxon>
        <taxon>Endopterygota</taxon>
        <taxon>Diptera</taxon>
        <taxon>Nematocera</taxon>
        <taxon>Culicoidea</taxon>
        <taxon>Culicidae</taxon>
        <taxon>Anophelinae</taxon>
        <taxon>Anopheles</taxon>
    </lineage>
</organism>
<dbReference type="AlphaFoldDB" id="A0A2M4C8A0"/>